<dbReference type="EMBL" id="RCTF01000010">
    <property type="protein sequence ID" value="RLP77742.1"/>
    <property type="molecule type" value="Genomic_DNA"/>
</dbReference>
<feature type="domain" description="FAD dependent oxidoreductase" evidence="2">
    <location>
        <begin position="4"/>
        <end position="396"/>
    </location>
</feature>
<dbReference type="InterPro" id="IPR036188">
    <property type="entry name" value="FAD/NAD-bd_sf"/>
</dbReference>
<keyword evidence="1" id="KW-0560">Oxidoreductase</keyword>
<keyword evidence="4" id="KW-1185">Reference proteome</keyword>
<dbReference type="SUPFAM" id="SSF54373">
    <property type="entry name" value="FAD-linked reductases, C-terminal domain"/>
    <property type="match status" value="1"/>
</dbReference>
<dbReference type="Pfam" id="PF01266">
    <property type="entry name" value="DAO"/>
    <property type="match status" value="1"/>
</dbReference>
<evidence type="ECO:0000259" key="2">
    <source>
        <dbReference type="Pfam" id="PF01266"/>
    </source>
</evidence>
<comment type="caution">
    <text evidence="3">The sequence shown here is derived from an EMBL/GenBank/DDBJ whole genome shotgun (WGS) entry which is preliminary data.</text>
</comment>
<dbReference type="OrthoDB" id="9805337at2"/>
<proteinExistence type="predicted"/>
<dbReference type="InterPro" id="IPR006076">
    <property type="entry name" value="FAD-dep_OxRdtase"/>
</dbReference>
<dbReference type="PANTHER" id="PTHR13847:SF289">
    <property type="entry name" value="GLYCINE OXIDASE"/>
    <property type="match status" value="1"/>
</dbReference>
<dbReference type="Gene3D" id="3.50.50.60">
    <property type="entry name" value="FAD/NAD(P)-binding domain"/>
    <property type="match status" value="2"/>
</dbReference>
<reference evidence="3 4" key="1">
    <citation type="submission" date="2018-10" db="EMBL/GenBank/DDBJ databases">
        <title>Xanthobacter tagetidis genome sequencing and assembly.</title>
        <authorList>
            <person name="Maclea K.S."/>
            <person name="Goen A.E."/>
            <person name="Fatima S.A."/>
        </authorList>
    </citation>
    <scope>NUCLEOTIDE SEQUENCE [LARGE SCALE GENOMIC DNA]</scope>
    <source>
        <strain evidence="3 4">ATCC 700314</strain>
    </source>
</reference>
<evidence type="ECO:0000256" key="1">
    <source>
        <dbReference type="ARBA" id="ARBA00023002"/>
    </source>
</evidence>
<dbReference type="SUPFAM" id="SSF51905">
    <property type="entry name" value="FAD/NAD(P)-binding domain"/>
    <property type="match status" value="1"/>
</dbReference>
<name>A0A3L7AEC4_9HYPH</name>
<dbReference type="Gene3D" id="3.30.9.10">
    <property type="entry name" value="D-Amino Acid Oxidase, subunit A, domain 2"/>
    <property type="match status" value="1"/>
</dbReference>
<gene>
    <name evidence="3" type="ORF">D9R14_13300</name>
</gene>
<evidence type="ECO:0000313" key="4">
    <source>
        <dbReference type="Proteomes" id="UP000269692"/>
    </source>
</evidence>
<dbReference type="RefSeq" id="WP_121623919.1">
    <property type="nucleotide sequence ID" value="NZ_JACIIW010000001.1"/>
</dbReference>
<evidence type="ECO:0000313" key="3">
    <source>
        <dbReference type="EMBL" id="RLP77742.1"/>
    </source>
</evidence>
<dbReference type="PANTHER" id="PTHR13847">
    <property type="entry name" value="SARCOSINE DEHYDROGENASE-RELATED"/>
    <property type="match status" value="1"/>
</dbReference>
<dbReference type="GO" id="GO:0016491">
    <property type="term" value="F:oxidoreductase activity"/>
    <property type="evidence" value="ECO:0007669"/>
    <property type="project" value="UniProtKB-KW"/>
</dbReference>
<dbReference type="AlphaFoldDB" id="A0A3L7AEC4"/>
<protein>
    <submittedName>
        <fullName evidence="3">FAD-binding oxidoreductase</fullName>
    </submittedName>
</protein>
<dbReference type="Proteomes" id="UP000269692">
    <property type="component" value="Unassembled WGS sequence"/>
</dbReference>
<sequence>MRVDVAVLGAGIVGVSTALHLQARGMDVVLLDRGPPGEGASFGNAGLIERSSVIPTAFPRQARALARYALNRVPSVRYDPLYLLRNAPTLVRYWQQSSRANLRLAIAAMLPLIEASVDEHKALIAQAGAADLVRSDGWIGIWRTPQTFATIAQAVQRLDRFGLAYSVLDAAEIARVEPALRVGPGGAAGGLHWHDPLTITDPGALVQRYADLFVRRGGRLLVGDAERLRPAAGRWSVAVEGEQIEARQAVIALGAQSSRLAARFGHRVPILMKRGYHRHFAMGDAMPTHAVADQEQGFVMSPMARGLRLTTGVEFAPPEAPANLRQIRAAEVAARQLLPLGAPVEATSWLGIRPCPPDMRPVIGPAPGAEGLWFNFGHAHHGLTIGPATGRLLAQMLAGETPFADPAPYRADRF</sequence>
<dbReference type="GO" id="GO:0005737">
    <property type="term" value="C:cytoplasm"/>
    <property type="evidence" value="ECO:0007669"/>
    <property type="project" value="TreeGrafter"/>
</dbReference>
<organism evidence="3 4">
    <name type="scientific">Xanthobacter tagetidis</name>
    <dbReference type="NCBI Taxonomy" id="60216"/>
    <lineage>
        <taxon>Bacteria</taxon>
        <taxon>Pseudomonadati</taxon>
        <taxon>Pseudomonadota</taxon>
        <taxon>Alphaproteobacteria</taxon>
        <taxon>Hyphomicrobiales</taxon>
        <taxon>Xanthobacteraceae</taxon>
        <taxon>Xanthobacter</taxon>
    </lineage>
</organism>
<accession>A0A3L7AEC4</accession>